<organism evidence="1 2">
    <name type="scientific">Kutzneria buriramensis</name>
    <dbReference type="NCBI Taxonomy" id="1045776"/>
    <lineage>
        <taxon>Bacteria</taxon>
        <taxon>Bacillati</taxon>
        <taxon>Actinomycetota</taxon>
        <taxon>Actinomycetes</taxon>
        <taxon>Pseudonocardiales</taxon>
        <taxon>Pseudonocardiaceae</taxon>
        <taxon>Kutzneria</taxon>
    </lineage>
</organism>
<dbReference type="AlphaFoldDB" id="A0A3E0GV95"/>
<evidence type="ECO:0000313" key="2">
    <source>
        <dbReference type="Proteomes" id="UP000256269"/>
    </source>
</evidence>
<name>A0A3E0GV95_9PSEU</name>
<dbReference type="EMBL" id="QUNO01000031">
    <property type="protein sequence ID" value="REH26955.1"/>
    <property type="molecule type" value="Genomic_DNA"/>
</dbReference>
<proteinExistence type="predicted"/>
<evidence type="ECO:0000313" key="1">
    <source>
        <dbReference type="EMBL" id="REH26955.1"/>
    </source>
</evidence>
<gene>
    <name evidence="1" type="ORF">BCF44_13110</name>
</gene>
<dbReference type="Proteomes" id="UP000256269">
    <property type="component" value="Unassembled WGS sequence"/>
</dbReference>
<dbReference type="RefSeq" id="WP_116181795.1">
    <property type="nucleotide sequence ID" value="NZ_CP144375.1"/>
</dbReference>
<accession>A0A3E0GV95</accession>
<keyword evidence="2" id="KW-1185">Reference proteome</keyword>
<sequence length="101" mass="9846">MSPLEIVATRDVPAQGGVLAPLQPAGRAAPVSCFAAATDALLTVQLARQATARAAAAYWVGQVDRALAQAVGGYVASGSAGSGLSGSGADMSIAELVHAIG</sequence>
<protein>
    <submittedName>
        <fullName evidence="1">Uncharacterized protein</fullName>
    </submittedName>
</protein>
<comment type="caution">
    <text evidence="1">The sequence shown here is derived from an EMBL/GenBank/DDBJ whole genome shotgun (WGS) entry which is preliminary data.</text>
</comment>
<reference evidence="1 2" key="1">
    <citation type="submission" date="2018-08" db="EMBL/GenBank/DDBJ databases">
        <title>Genomic Encyclopedia of Archaeal and Bacterial Type Strains, Phase II (KMG-II): from individual species to whole genera.</title>
        <authorList>
            <person name="Goeker M."/>
        </authorList>
    </citation>
    <scope>NUCLEOTIDE SEQUENCE [LARGE SCALE GENOMIC DNA]</scope>
    <source>
        <strain evidence="1 2">DSM 45791</strain>
    </source>
</reference>